<feature type="region of interest" description="Disordered" evidence="1">
    <location>
        <begin position="27"/>
        <end position="57"/>
    </location>
</feature>
<organism evidence="2 3">
    <name type="scientific">Brenthis ino</name>
    <name type="common">lesser marbled fritillary</name>
    <dbReference type="NCBI Taxonomy" id="405034"/>
    <lineage>
        <taxon>Eukaryota</taxon>
        <taxon>Metazoa</taxon>
        <taxon>Ecdysozoa</taxon>
        <taxon>Arthropoda</taxon>
        <taxon>Hexapoda</taxon>
        <taxon>Insecta</taxon>
        <taxon>Pterygota</taxon>
        <taxon>Neoptera</taxon>
        <taxon>Endopterygota</taxon>
        <taxon>Lepidoptera</taxon>
        <taxon>Glossata</taxon>
        <taxon>Ditrysia</taxon>
        <taxon>Papilionoidea</taxon>
        <taxon>Nymphalidae</taxon>
        <taxon>Heliconiinae</taxon>
        <taxon>Argynnini</taxon>
        <taxon>Brenthis</taxon>
    </lineage>
</organism>
<sequence length="74" mass="8448">MPRKRKLKKDAIERARKMQVVIRASEKEGKRIDPTTSSQKTIDMETWSESNKSAGPSVHAQMIMKEDYSNGIIV</sequence>
<protein>
    <submittedName>
        <fullName evidence="2">Uncharacterized protein</fullName>
    </submittedName>
</protein>
<evidence type="ECO:0000256" key="1">
    <source>
        <dbReference type="SAM" id="MobiDB-lite"/>
    </source>
</evidence>
<reference evidence="2" key="1">
    <citation type="submission" date="2021-12" db="EMBL/GenBank/DDBJ databases">
        <authorList>
            <person name="Martin H S."/>
        </authorList>
    </citation>
    <scope>NUCLEOTIDE SEQUENCE</scope>
</reference>
<accession>A0A8J9YBW5</accession>
<feature type="non-terminal residue" evidence="2">
    <location>
        <position position="74"/>
    </location>
</feature>
<feature type="compositionally biased region" description="Polar residues" evidence="1">
    <location>
        <begin position="34"/>
        <end position="54"/>
    </location>
</feature>
<proteinExistence type="predicted"/>
<dbReference type="Proteomes" id="UP000838878">
    <property type="component" value="Chromosome 6"/>
</dbReference>
<dbReference type="EMBL" id="OV170226">
    <property type="protein sequence ID" value="CAH0726684.1"/>
    <property type="molecule type" value="Genomic_DNA"/>
</dbReference>
<evidence type="ECO:0000313" key="2">
    <source>
        <dbReference type="EMBL" id="CAH0726684.1"/>
    </source>
</evidence>
<name>A0A8J9YBW5_9NEOP</name>
<keyword evidence="3" id="KW-1185">Reference proteome</keyword>
<gene>
    <name evidence="2" type="ORF">BINO364_LOCUS12117</name>
</gene>
<evidence type="ECO:0000313" key="3">
    <source>
        <dbReference type="Proteomes" id="UP000838878"/>
    </source>
</evidence>
<dbReference type="AlphaFoldDB" id="A0A8J9YBW5"/>